<dbReference type="GO" id="GO:0008270">
    <property type="term" value="F:zinc ion binding"/>
    <property type="evidence" value="ECO:0007669"/>
    <property type="project" value="UniProtKB-KW"/>
</dbReference>
<keyword evidence="1" id="KW-0479">Metal-binding</keyword>
<evidence type="ECO:0000313" key="6">
    <source>
        <dbReference type="EMBL" id="GFH55910.1"/>
    </source>
</evidence>
<keyword evidence="7" id="KW-1185">Reference proteome</keyword>
<accession>A0AAD3HA10</accession>
<dbReference type="InterPro" id="IPR002893">
    <property type="entry name" value="Znf_MYND"/>
</dbReference>
<sequence length="392" mass="45271">MGKKGKRSRRKTVIAADQASVVTAQTKIEELIEKFQKSHDLNLYSQAADELREGVQVVEATMLESSDTLFKMNLQAWFVESKTLFLSNLMVVEFDRDNFDGAIQIYKNLFERGNIDMNMKILSPIFPTLQLQYHEALLRQGKGNIDTFISLSKSLISRGRKENLELDLLRSANFLRTVKHFDAAVVLGKQLEELIGDRLSLDTTYLEQHIHIGGNKSLPDDYFLNMEYVLQKYENDGFNADNAGCMLVLAQSTYLLHQLSSDHSEEVFRKAIVFIEEYLASFWIFKSHCNTCNQTATESEVQFVCSGCRVACYCSIDHQRMSWKKEAVRGMRIGHEVLCPVMKAYRRWRHACCNDKDDEDDKVSRLRRRFERGCLYLLSDDLGLKDKCFKKK</sequence>
<dbReference type="PROSITE" id="PS50865">
    <property type="entry name" value="ZF_MYND_2"/>
    <property type="match status" value="1"/>
</dbReference>
<gene>
    <name evidence="6" type="ORF">CTEN210_12386</name>
</gene>
<protein>
    <recommendedName>
        <fullName evidence="5">MYND-type domain-containing protein</fullName>
    </recommendedName>
</protein>
<dbReference type="SUPFAM" id="SSF144232">
    <property type="entry name" value="HIT/MYND zinc finger-like"/>
    <property type="match status" value="1"/>
</dbReference>
<evidence type="ECO:0000256" key="4">
    <source>
        <dbReference type="PROSITE-ProRule" id="PRU00134"/>
    </source>
</evidence>
<dbReference type="Pfam" id="PF01753">
    <property type="entry name" value="zf-MYND"/>
    <property type="match status" value="1"/>
</dbReference>
<dbReference type="Proteomes" id="UP001054902">
    <property type="component" value="Unassembled WGS sequence"/>
</dbReference>
<keyword evidence="2 4" id="KW-0863">Zinc-finger</keyword>
<dbReference type="Gene3D" id="6.10.140.2220">
    <property type="match status" value="1"/>
</dbReference>
<organism evidence="6 7">
    <name type="scientific">Chaetoceros tenuissimus</name>
    <dbReference type="NCBI Taxonomy" id="426638"/>
    <lineage>
        <taxon>Eukaryota</taxon>
        <taxon>Sar</taxon>
        <taxon>Stramenopiles</taxon>
        <taxon>Ochrophyta</taxon>
        <taxon>Bacillariophyta</taxon>
        <taxon>Coscinodiscophyceae</taxon>
        <taxon>Chaetocerotophycidae</taxon>
        <taxon>Chaetocerotales</taxon>
        <taxon>Chaetocerotaceae</taxon>
        <taxon>Chaetoceros</taxon>
    </lineage>
</organism>
<evidence type="ECO:0000313" key="7">
    <source>
        <dbReference type="Proteomes" id="UP001054902"/>
    </source>
</evidence>
<dbReference type="AlphaFoldDB" id="A0AAD3HA10"/>
<evidence type="ECO:0000256" key="2">
    <source>
        <dbReference type="ARBA" id="ARBA00022771"/>
    </source>
</evidence>
<proteinExistence type="predicted"/>
<evidence type="ECO:0000259" key="5">
    <source>
        <dbReference type="PROSITE" id="PS50865"/>
    </source>
</evidence>
<name>A0AAD3HA10_9STRA</name>
<keyword evidence="3" id="KW-0862">Zinc</keyword>
<dbReference type="EMBL" id="BLLK01000051">
    <property type="protein sequence ID" value="GFH55910.1"/>
    <property type="molecule type" value="Genomic_DNA"/>
</dbReference>
<evidence type="ECO:0000256" key="1">
    <source>
        <dbReference type="ARBA" id="ARBA00022723"/>
    </source>
</evidence>
<comment type="caution">
    <text evidence="6">The sequence shown here is derived from an EMBL/GenBank/DDBJ whole genome shotgun (WGS) entry which is preliminary data.</text>
</comment>
<reference evidence="6 7" key="1">
    <citation type="journal article" date="2021" name="Sci. Rep.">
        <title>The genome of the diatom Chaetoceros tenuissimus carries an ancient integrated fragment of an extant virus.</title>
        <authorList>
            <person name="Hongo Y."/>
            <person name="Kimura K."/>
            <person name="Takaki Y."/>
            <person name="Yoshida Y."/>
            <person name="Baba S."/>
            <person name="Kobayashi G."/>
            <person name="Nagasaki K."/>
            <person name="Hano T."/>
            <person name="Tomaru Y."/>
        </authorList>
    </citation>
    <scope>NUCLEOTIDE SEQUENCE [LARGE SCALE GENOMIC DNA]</scope>
    <source>
        <strain evidence="6 7">NIES-3715</strain>
    </source>
</reference>
<evidence type="ECO:0000256" key="3">
    <source>
        <dbReference type="ARBA" id="ARBA00022833"/>
    </source>
</evidence>
<feature type="domain" description="MYND-type" evidence="5">
    <location>
        <begin position="289"/>
        <end position="339"/>
    </location>
</feature>